<dbReference type="RefSeq" id="WP_262400108.1">
    <property type="nucleotide sequence ID" value="NZ_JACRTB010000013.1"/>
</dbReference>
<dbReference type="InterPro" id="IPR007863">
    <property type="entry name" value="Peptidase_M16_C"/>
</dbReference>
<feature type="domain" description="Peptidase M16 C-terminal" evidence="2">
    <location>
        <begin position="183"/>
        <end position="358"/>
    </location>
</feature>
<evidence type="ECO:0000259" key="1">
    <source>
        <dbReference type="Pfam" id="PF00675"/>
    </source>
</evidence>
<dbReference type="Pfam" id="PF05193">
    <property type="entry name" value="Peptidase_M16_C"/>
    <property type="match status" value="1"/>
</dbReference>
<dbReference type="SUPFAM" id="SSF63411">
    <property type="entry name" value="LuxS/MPP-like metallohydrolase"/>
    <property type="match status" value="2"/>
</dbReference>
<organism evidence="3 4">
    <name type="scientific">Yanshouia hominis</name>
    <dbReference type="NCBI Taxonomy" id="2763673"/>
    <lineage>
        <taxon>Bacteria</taxon>
        <taxon>Bacillati</taxon>
        <taxon>Bacillota</taxon>
        <taxon>Clostridia</taxon>
        <taxon>Eubacteriales</taxon>
        <taxon>Oscillospiraceae</taxon>
        <taxon>Yanshouia</taxon>
    </lineage>
</organism>
<dbReference type="NCBIfam" id="NF047421">
    <property type="entry name" value="YfmH_fam"/>
    <property type="match status" value="1"/>
</dbReference>
<protein>
    <submittedName>
        <fullName evidence="3">Insulinase family protein</fullName>
    </submittedName>
</protein>
<dbReference type="PANTHER" id="PTHR11851">
    <property type="entry name" value="METALLOPROTEASE"/>
    <property type="match status" value="1"/>
</dbReference>
<accession>A0ABR7NJL2</accession>
<dbReference type="InterPro" id="IPR050361">
    <property type="entry name" value="MPP/UQCRC_Complex"/>
</dbReference>
<proteinExistence type="predicted"/>
<dbReference type="InterPro" id="IPR011249">
    <property type="entry name" value="Metalloenz_LuxS/M16"/>
</dbReference>
<dbReference type="Proteomes" id="UP000658131">
    <property type="component" value="Unassembled WGS sequence"/>
</dbReference>
<dbReference type="EMBL" id="JACRTB010000013">
    <property type="protein sequence ID" value="MBC8576601.1"/>
    <property type="molecule type" value="Genomic_DNA"/>
</dbReference>
<evidence type="ECO:0000259" key="2">
    <source>
        <dbReference type="Pfam" id="PF05193"/>
    </source>
</evidence>
<feature type="domain" description="Peptidase M16 N-terminal" evidence="1">
    <location>
        <begin position="64"/>
        <end position="176"/>
    </location>
</feature>
<dbReference type="Pfam" id="PF00675">
    <property type="entry name" value="Peptidase_M16"/>
    <property type="match status" value="1"/>
</dbReference>
<evidence type="ECO:0000313" key="3">
    <source>
        <dbReference type="EMBL" id="MBC8576601.1"/>
    </source>
</evidence>
<evidence type="ECO:0000313" key="4">
    <source>
        <dbReference type="Proteomes" id="UP000658131"/>
    </source>
</evidence>
<gene>
    <name evidence="3" type="ORF">H8717_09320</name>
</gene>
<comment type="caution">
    <text evidence="3">The sequence shown here is derived from an EMBL/GenBank/DDBJ whole genome shotgun (WGS) entry which is preliminary data.</text>
</comment>
<reference evidence="3 4" key="1">
    <citation type="submission" date="2020-08" db="EMBL/GenBank/DDBJ databases">
        <title>Genome public.</title>
        <authorList>
            <person name="Liu C."/>
            <person name="Sun Q."/>
        </authorList>
    </citation>
    <scope>NUCLEOTIDE SEQUENCE [LARGE SCALE GENOMIC DNA]</scope>
    <source>
        <strain evidence="3 4">BX1</strain>
    </source>
</reference>
<dbReference type="PANTHER" id="PTHR11851:SF134">
    <property type="entry name" value="ZINC-DEPENDENT PROTEASE"/>
    <property type="match status" value="1"/>
</dbReference>
<name>A0ABR7NJL2_9FIRM</name>
<dbReference type="Gene3D" id="3.30.830.10">
    <property type="entry name" value="Metalloenzyme, LuxS/M16 peptidase-like"/>
    <property type="match status" value="2"/>
</dbReference>
<keyword evidence="4" id="KW-1185">Reference proteome</keyword>
<sequence length="428" mass="47832">MLTESVASRRLGEGYTRIEHPSGLTLMLCPMKGYSTAYALFAARCGSIDDSFSTGDGEMVQVPNGIAHFLEHKLFESEEGDAFEQYAKTGASANAYTSFDRTAYLFGCTDRFRESLEILLNLVTTPYFTEQTVQKEQGIIGQEIRMYDDDPDWRVYFNLLGALYQEHPIRIDIAGTVESIAEISADLLYRCYNAFYNLNNMVLSIAGNFEIKDVVEACDKILKPAAPVRVSTREVREPDEIRARRVEQTLEVAAPLFQIGFKGRAKSYRENILAQVTGELVCDLIAGESTALYRELYDEGLINAVFDTEVMAGPNYLVNIFSGESRDPDAVFARLTDGVRALQERGISEEDFERARRAAYGRYVGIYGNVESMAGMMVLAKLADFGAYEPLDLLGELTLNDAQAFLRENFDTERCALSVVRGPREARA</sequence>
<dbReference type="InterPro" id="IPR011765">
    <property type="entry name" value="Pept_M16_N"/>
</dbReference>